<protein>
    <recommendedName>
        <fullName evidence="4">DUF1145 domain-containing protein</fullName>
    </recommendedName>
</protein>
<keyword evidence="3" id="KW-1185">Reference proteome</keyword>
<organism evidence="2 3">
    <name type="scientific">Candidatus Litorirhabdus singularis</name>
    <dbReference type="NCBI Taxonomy" id="2518993"/>
    <lineage>
        <taxon>Bacteria</taxon>
        <taxon>Pseudomonadati</taxon>
        <taxon>Pseudomonadota</taxon>
        <taxon>Gammaproteobacteria</taxon>
        <taxon>Cellvibrionales</taxon>
        <taxon>Halieaceae</taxon>
        <taxon>Candidatus Litorirhabdus</taxon>
    </lineage>
</organism>
<evidence type="ECO:0000256" key="1">
    <source>
        <dbReference type="SAM" id="Phobius"/>
    </source>
</evidence>
<reference evidence="2" key="1">
    <citation type="submission" date="2019-02" db="EMBL/GenBank/DDBJ databases">
        <authorList>
            <person name="Li S.-H."/>
        </authorList>
    </citation>
    <scope>NUCLEOTIDE SEQUENCE</scope>
    <source>
        <strain evidence="2">IMCC14734</strain>
    </source>
</reference>
<dbReference type="RefSeq" id="WP_279245145.1">
    <property type="nucleotide sequence ID" value="NZ_SHNN01000002.1"/>
</dbReference>
<feature type="transmembrane region" description="Helical" evidence="1">
    <location>
        <begin position="62"/>
        <end position="80"/>
    </location>
</feature>
<keyword evidence="1" id="KW-0812">Transmembrane</keyword>
<accession>A0ABT3TFP0</accession>
<keyword evidence="1" id="KW-1133">Transmembrane helix</keyword>
<evidence type="ECO:0000313" key="3">
    <source>
        <dbReference type="Proteomes" id="UP001143362"/>
    </source>
</evidence>
<gene>
    <name evidence="2" type="ORF">EYC98_09670</name>
</gene>
<comment type="caution">
    <text evidence="2">The sequence shown here is derived from an EMBL/GenBank/DDBJ whole genome shotgun (WGS) entry which is preliminary data.</text>
</comment>
<evidence type="ECO:0000313" key="2">
    <source>
        <dbReference type="EMBL" id="MCX2981131.1"/>
    </source>
</evidence>
<keyword evidence="1" id="KW-0472">Membrane</keyword>
<sequence length="90" mass="10175">MDKVGWLKLGICALYSLLIWVCLALPLTWQANVSLGLLVAIAATHAYECIMYRDMVEEAPGANAWNYLNVFLFGVIHKLVMKHAIRDARR</sequence>
<evidence type="ECO:0008006" key="4">
    <source>
        <dbReference type="Google" id="ProtNLM"/>
    </source>
</evidence>
<dbReference type="Proteomes" id="UP001143362">
    <property type="component" value="Unassembled WGS sequence"/>
</dbReference>
<name>A0ABT3TFP0_9GAMM</name>
<proteinExistence type="predicted"/>
<dbReference type="EMBL" id="SHNN01000002">
    <property type="protein sequence ID" value="MCX2981131.1"/>
    <property type="molecule type" value="Genomic_DNA"/>
</dbReference>